<protein>
    <submittedName>
        <fullName evidence="2">ABC transporter permease</fullName>
    </submittedName>
</protein>
<proteinExistence type="predicted"/>
<accession>A0ABN2QTV4</accession>
<feature type="transmembrane region" description="Helical" evidence="1">
    <location>
        <begin position="169"/>
        <end position="188"/>
    </location>
</feature>
<keyword evidence="1" id="KW-1133">Transmembrane helix</keyword>
<reference evidence="2 3" key="1">
    <citation type="journal article" date="2019" name="Int. J. Syst. Evol. Microbiol.">
        <title>The Global Catalogue of Microorganisms (GCM) 10K type strain sequencing project: providing services to taxonomists for standard genome sequencing and annotation.</title>
        <authorList>
            <consortium name="The Broad Institute Genomics Platform"/>
            <consortium name="The Broad Institute Genome Sequencing Center for Infectious Disease"/>
            <person name="Wu L."/>
            <person name="Ma J."/>
        </authorList>
    </citation>
    <scope>NUCLEOTIDE SEQUENCE [LARGE SCALE GENOMIC DNA]</scope>
    <source>
        <strain evidence="2 3">JCM 14545</strain>
    </source>
</reference>
<keyword evidence="1" id="KW-0472">Membrane</keyword>
<feature type="transmembrane region" description="Helical" evidence="1">
    <location>
        <begin position="195"/>
        <end position="213"/>
    </location>
</feature>
<gene>
    <name evidence="2" type="ORF">GCM10009754_30290</name>
</gene>
<comment type="caution">
    <text evidence="2">The sequence shown here is derived from an EMBL/GenBank/DDBJ whole genome shotgun (WGS) entry which is preliminary data.</text>
</comment>
<sequence>MTATAVVAERPPRATVGWRDLIGVTWRQHRLMLVGTGVLVLAAIAAMLWVSANVEKDADLIGLPGLRQISDLGELLLAGVLGFSGLIAVFWAAPLLSKEYEQRTHLLVWSQDVSPLRWLAVKTTVLAVVAVAFSVALGVTASFMMHRILEAPAQYPPVFSLFRSPYFDDVALTQAAYALFGFALGLAVSAICRRTVTSMGVTLALFVGVRAVVERFVRPYFQTPVRETNPIGVDGPATSVMQPNSLSVASGNLDAAGNPIDFPRVCNTGSSVHTAQDYHACLRQNGVVSNYRDFQPADRLGFFQFAEFGVFVVLAAVLLLVGLRVVRRMSRV</sequence>
<keyword evidence="3" id="KW-1185">Reference proteome</keyword>
<evidence type="ECO:0000256" key="1">
    <source>
        <dbReference type="SAM" id="Phobius"/>
    </source>
</evidence>
<evidence type="ECO:0000313" key="2">
    <source>
        <dbReference type="EMBL" id="GAA1957976.1"/>
    </source>
</evidence>
<feature type="transmembrane region" description="Helical" evidence="1">
    <location>
        <begin position="302"/>
        <end position="326"/>
    </location>
</feature>
<feature type="transmembrane region" description="Helical" evidence="1">
    <location>
        <begin position="125"/>
        <end position="149"/>
    </location>
</feature>
<keyword evidence="1" id="KW-0812">Transmembrane</keyword>
<dbReference type="EMBL" id="BAAANN010000010">
    <property type="protein sequence ID" value="GAA1957976.1"/>
    <property type="molecule type" value="Genomic_DNA"/>
</dbReference>
<feature type="transmembrane region" description="Helical" evidence="1">
    <location>
        <begin position="72"/>
        <end position="93"/>
    </location>
</feature>
<feature type="transmembrane region" description="Helical" evidence="1">
    <location>
        <begin position="31"/>
        <end position="52"/>
    </location>
</feature>
<name>A0ABN2QTV4_9PSEU</name>
<organism evidence="2 3">
    <name type="scientific">Amycolatopsis minnesotensis</name>
    <dbReference type="NCBI Taxonomy" id="337894"/>
    <lineage>
        <taxon>Bacteria</taxon>
        <taxon>Bacillati</taxon>
        <taxon>Actinomycetota</taxon>
        <taxon>Actinomycetes</taxon>
        <taxon>Pseudonocardiales</taxon>
        <taxon>Pseudonocardiaceae</taxon>
        <taxon>Amycolatopsis</taxon>
    </lineage>
</organism>
<dbReference type="Proteomes" id="UP001501116">
    <property type="component" value="Unassembled WGS sequence"/>
</dbReference>
<dbReference type="RefSeq" id="WP_344418072.1">
    <property type="nucleotide sequence ID" value="NZ_BAAANN010000010.1"/>
</dbReference>
<evidence type="ECO:0000313" key="3">
    <source>
        <dbReference type="Proteomes" id="UP001501116"/>
    </source>
</evidence>